<dbReference type="RefSeq" id="WP_218391280.1">
    <property type="nucleotide sequence ID" value="NZ_JAHUZE010000001.1"/>
</dbReference>
<keyword evidence="1" id="KW-1133">Transmembrane helix</keyword>
<keyword evidence="1" id="KW-0472">Membrane</keyword>
<gene>
    <name evidence="3" type="ORF">KJP28_05275</name>
</gene>
<feature type="domain" description="Putative Flp pilus-assembly TadG-like N-terminal" evidence="2">
    <location>
        <begin position="29"/>
        <end position="75"/>
    </location>
</feature>
<reference evidence="3 4" key="1">
    <citation type="submission" date="2021-05" db="EMBL/GenBank/DDBJ databases">
        <title>Culturable bacteria isolated from Daya Bay.</title>
        <authorList>
            <person name="Zheng W."/>
            <person name="Yu S."/>
            <person name="Huang Y."/>
        </authorList>
    </citation>
    <scope>NUCLEOTIDE SEQUENCE [LARGE SCALE GENOMIC DNA]</scope>
    <source>
        <strain evidence="3 4">DP4N28-5</strain>
    </source>
</reference>
<evidence type="ECO:0000259" key="2">
    <source>
        <dbReference type="Pfam" id="PF13400"/>
    </source>
</evidence>
<organism evidence="3 4">
    <name type="scientific">Maritimibacter dapengensis</name>
    <dbReference type="NCBI Taxonomy" id="2836868"/>
    <lineage>
        <taxon>Bacteria</taxon>
        <taxon>Pseudomonadati</taxon>
        <taxon>Pseudomonadota</taxon>
        <taxon>Alphaproteobacteria</taxon>
        <taxon>Rhodobacterales</taxon>
        <taxon>Roseobacteraceae</taxon>
        <taxon>Maritimibacter</taxon>
    </lineage>
</organism>
<evidence type="ECO:0000256" key="1">
    <source>
        <dbReference type="SAM" id="Phobius"/>
    </source>
</evidence>
<comment type="caution">
    <text evidence="3">The sequence shown here is derived from an EMBL/GenBank/DDBJ whole genome shotgun (WGS) entry which is preliminary data.</text>
</comment>
<protein>
    <recommendedName>
        <fullName evidence="2">Putative Flp pilus-assembly TadG-like N-terminal domain-containing protein</fullName>
    </recommendedName>
</protein>
<feature type="transmembrane region" description="Helical" evidence="1">
    <location>
        <begin position="29"/>
        <end position="50"/>
    </location>
</feature>
<name>A0ABS6T197_9RHOB</name>
<accession>A0ABS6T197</accession>
<sequence>MTKRLEGDGIGVDAGVGRRRRGFWRDEDGSFIIFGLAIFMMMIYAGGLGVDVMRYEAHRTKVQNTLDRAILAAAALDQTLDPETVVLDYFARAGLGDIITADDIEWTASDTERKVEASLNLRMGTTFLRMGNLQYLVFPAAGGAEEAASLSEISLVLDVSGSMDWASHTGYSKLHELKKAAKTFVNLMLCNPEGSDEDGFDWTIEPDPATCTTDWGKISINLVPYAEQVLVGEDFLTRMQATAEHDQSSCVTFSPDDFSSIAVNVAPTMESERMQRTAHFDPVRGRNDNPSDGNAPCRDDSWREITFLEDDYRDLFDEIDDLQASGNTSIDLGMKWGAALLDDSFQDIASDLEDEDLIFEGYGERPFSFDKRGIEKVIVLMTDGENTEQDYLKDGYHSGPSGVFYNPDDDDRISIYDPVADNYYWVWNGERHDHAYGDGEFEECRWVGFWIWGRWECSLVDEGDGAVELTFPGLWDNFTVSWYEQWAFTDDHVNQVYDYSEKNDHLEAMCDAAKNEGIIVFTIGFEVPGDDQDDIMRACATFPTYYYDVDGLNIQTAFESIAREISKLKLIY</sequence>
<evidence type="ECO:0000313" key="3">
    <source>
        <dbReference type="EMBL" id="MBV7378326.1"/>
    </source>
</evidence>
<dbReference type="Pfam" id="PF13400">
    <property type="entry name" value="Tad"/>
    <property type="match status" value="1"/>
</dbReference>
<keyword evidence="1" id="KW-0812">Transmembrane</keyword>
<evidence type="ECO:0000313" key="4">
    <source>
        <dbReference type="Proteomes" id="UP000756530"/>
    </source>
</evidence>
<dbReference type="InterPro" id="IPR028087">
    <property type="entry name" value="Tad_N"/>
</dbReference>
<proteinExistence type="predicted"/>
<keyword evidence="4" id="KW-1185">Reference proteome</keyword>
<dbReference type="EMBL" id="JAHUZE010000001">
    <property type="protein sequence ID" value="MBV7378326.1"/>
    <property type="molecule type" value="Genomic_DNA"/>
</dbReference>
<dbReference type="Proteomes" id="UP000756530">
    <property type="component" value="Unassembled WGS sequence"/>
</dbReference>